<protein>
    <submittedName>
        <fullName evidence="2">Uncharacterized protein</fullName>
    </submittedName>
</protein>
<evidence type="ECO:0000256" key="1">
    <source>
        <dbReference type="SAM" id="MobiDB-lite"/>
    </source>
</evidence>
<feature type="region of interest" description="Disordered" evidence="1">
    <location>
        <begin position="1"/>
        <end position="25"/>
    </location>
</feature>
<keyword evidence="3" id="KW-1185">Reference proteome</keyword>
<organism evidence="2 3">
    <name type="scientific">Prorocentrum cordatum</name>
    <dbReference type="NCBI Taxonomy" id="2364126"/>
    <lineage>
        <taxon>Eukaryota</taxon>
        <taxon>Sar</taxon>
        <taxon>Alveolata</taxon>
        <taxon>Dinophyceae</taxon>
        <taxon>Prorocentrales</taxon>
        <taxon>Prorocentraceae</taxon>
        <taxon>Prorocentrum</taxon>
    </lineage>
</organism>
<gene>
    <name evidence="2" type="ORF">PCOR1329_LOCUS46074</name>
</gene>
<accession>A0ABN9U827</accession>
<comment type="caution">
    <text evidence="2">The sequence shown here is derived from an EMBL/GenBank/DDBJ whole genome shotgun (WGS) entry which is preliminary data.</text>
</comment>
<evidence type="ECO:0000313" key="2">
    <source>
        <dbReference type="EMBL" id="CAK0855294.1"/>
    </source>
</evidence>
<dbReference type="Proteomes" id="UP001189429">
    <property type="component" value="Unassembled WGS sequence"/>
</dbReference>
<name>A0ABN9U827_9DINO</name>
<reference evidence="2" key="1">
    <citation type="submission" date="2023-10" db="EMBL/GenBank/DDBJ databases">
        <authorList>
            <person name="Chen Y."/>
            <person name="Shah S."/>
            <person name="Dougan E. K."/>
            <person name="Thang M."/>
            <person name="Chan C."/>
        </authorList>
    </citation>
    <scope>NUCLEOTIDE SEQUENCE [LARGE SCALE GENOMIC DNA]</scope>
</reference>
<evidence type="ECO:0000313" key="3">
    <source>
        <dbReference type="Proteomes" id="UP001189429"/>
    </source>
</evidence>
<proteinExistence type="predicted"/>
<sequence length="73" mass="8000">MINLIQSDTKGDIEGIPPELEPHPQHDDLCDRSWFSCFLGTQSKLEARTRRSTSWAVGVDHRCSGAVGNASSS</sequence>
<dbReference type="EMBL" id="CAUYUJ010015538">
    <property type="protein sequence ID" value="CAK0855294.1"/>
    <property type="molecule type" value="Genomic_DNA"/>
</dbReference>